<evidence type="ECO:0000313" key="10">
    <source>
        <dbReference type="Proteomes" id="UP000317043"/>
    </source>
</evidence>
<reference evidence="9 10" key="1">
    <citation type="submission" date="2019-06" db="EMBL/GenBank/DDBJ databases">
        <title>Sequencing the genomes of 1000 actinobacteria strains.</title>
        <authorList>
            <person name="Klenk H.-P."/>
        </authorList>
    </citation>
    <scope>NUCLEOTIDE SEQUENCE [LARGE SCALE GENOMIC DNA]</scope>
    <source>
        <strain evidence="9 10">DSM 45928</strain>
    </source>
</reference>
<dbReference type="Gene3D" id="1.10.940.10">
    <property type="entry name" value="NusB-like"/>
    <property type="match status" value="1"/>
</dbReference>
<dbReference type="Proteomes" id="UP000317043">
    <property type="component" value="Unassembled WGS sequence"/>
</dbReference>
<dbReference type="SUPFAM" id="SSF48013">
    <property type="entry name" value="NusB-like"/>
    <property type="match status" value="1"/>
</dbReference>
<dbReference type="CDD" id="cd02440">
    <property type="entry name" value="AdoMet_MTases"/>
    <property type="match status" value="1"/>
</dbReference>
<proteinExistence type="inferred from homology"/>
<feature type="binding site" evidence="7">
    <location>
        <position position="319"/>
    </location>
    <ligand>
        <name>S-adenosyl-L-methionine</name>
        <dbReference type="ChEBI" id="CHEBI:59789"/>
    </ligand>
</feature>
<dbReference type="InterPro" id="IPR023267">
    <property type="entry name" value="RCMT"/>
</dbReference>
<keyword evidence="3 7" id="KW-0808">Transferase</keyword>
<dbReference type="FunCoup" id="A0A543AQP8">
    <property type="interactions" value="154"/>
</dbReference>
<keyword evidence="2 7" id="KW-0489">Methyltransferase</keyword>
<organism evidence="9 10">
    <name type="scientific">Stackebrandtia endophytica</name>
    <dbReference type="NCBI Taxonomy" id="1496996"/>
    <lineage>
        <taxon>Bacteria</taxon>
        <taxon>Bacillati</taxon>
        <taxon>Actinomycetota</taxon>
        <taxon>Actinomycetes</taxon>
        <taxon>Glycomycetales</taxon>
        <taxon>Glycomycetaceae</taxon>
        <taxon>Stackebrandtia</taxon>
    </lineage>
</organism>
<dbReference type="PROSITE" id="PS51686">
    <property type="entry name" value="SAM_MT_RSMB_NOP"/>
    <property type="match status" value="1"/>
</dbReference>
<dbReference type="Pfam" id="PF01189">
    <property type="entry name" value="Methyltr_RsmB-F"/>
    <property type="match status" value="1"/>
</dbReference>
<evidence type="ECO:0000256" key="1">
    <source>
        <dbReference type="ARBA" id="ARBA00007494"/>
    </source>
</evidence>
<protein>
    <submittedName>
        <fullName evidence="9">16S rRNA (Cytosine967-C5)-methyltransferase</fullName>
    </submittedName>
</protein>
<comment type="similarity">
    <text evidence="1 7">Belongs to the class I-like SAM-binding methyltransferase superfamily. RsmB/NOP family.</text>
</comment>
<feature type="binding site" evidence="7">
    <location>
        <position position="295"/>
    </location>
    <ligand>
        <name>S-adenosyl-L-methionine</name>
        <dbReference type="ChEBI" id="CHEBI:59789"/>
    </ligand>
</feature>
<feature type="domain" description="SAM-dependent MTase RsmB/NOP-type" evidence="8">
    <location>
        <begin position="167"/>
        <end position="447"/>
    </location>
</feature>
<evidence type="ECO:0000256" key="7">
    <source>
        <dbReference type="PROSITE-ProRule" id="PRU01023"/>
    </source>
</evidence>
<evidence type="ECO:0000256" key="3">
    <source>
        <dbReference type="ARBA" id="ARBA00022679"/>
    </source>
</evidence>
<dbReference type="GO" id="GO:0003723">
    <property type="term" value="F:RNA binding"/>
    <property type="evidence" value="ECO:0007669"/>
    <property type="project" value="UniProtKB-UniRule"/>
</dbReference>
<evidence type="ECO:0000256" key="4">
    <source>
        <dbReference type="ARBA" id="ARBA00022691"/>
    </source>
</evidence>
<dbReference type="FunFam" id="3.40.50.150:FF:000257">
    <property type="entry name" value="16S rRNA methyltransferase"/>
    <property type="match status" value="1"/>
</dbReference>
<evidence type="ECO:0000256" key="6">
    <source>
        <dbReference type="ARBA" id="ARBA00059465"/>
    </source>
</evidence>
<keyword evidence="10" id="KW-1185">Reference proteome</keyword>
<comment type="function">
    <text evidence="6">May act as RNA methyltransferase.</text>
</comment>
<dbReference type="Gene3D" id="3.40.50.150">
    <property type="entry name" value="Vaccinia Virus protein VP39"/>
    <property type="match status" value="1"/>
</dbReference>
<dbReference type="GO" id="GO:0008173">
    <property type="term" value="F:RNA methyltransferase activity"/>
    <property type="evidence" value="ECO:0007669"/>
    <property type="project" value="InterPro"/>
</dbReference>
<dbReference type="EMBL" id="VFOW01000001">
    <property type="protein sequence ID" value="TQL74866.1"/>
    <property type="molecule type" value="Genomic_DNA"/>
</dbReference>
<dbReference type="InterPro" id="IPR035926">
    <property type="entry name" value="NusB-like_sf"/>
</dbReference>
<accession>A0A543AQP8</accession>
<dbReference type="Pfam" id="PF01029">
    <property type="entry name" value="NusB"/>
    <property type="match status" value="1"/>
</dbReference>
<dbReference type="InterPro" id="IPR029063">
    <property type="entry name" value="SAM-dependent_MTases_sf"/>
</dbReference>
<keyword evidence="4 7" id="KW-0949">S-adenosyl-L-methionine</keyword>
<evidence type="ECO:0000256" key="5">
    <source>
        <dbReference type="ARBA" id="ARBA00022884"/>
    </source>
</evidence>
<gene>
    <name evidence="9" type="ORF">FB566_0355</name>
</gene>
<evidence type="ECO:0000313" key="9">
    <source>
        <dbReference type="EMBL" id="TQL74866.1"/>
    </source>
</evidence>
<comment type="caution">
    <text evidence="9">The sequence shown here is derived from an EMBL/GenBank/DDBJ whole genome shotgun (WGS) entry which is preliminary data.</text>
</comment>
<sequence length="450" mass="48074">MTPPETGPTGDDPRMVAYRTLAAVTEDDAYANLVLPRLLDFHHVTGRDAAFATELAYGTLRLRGTLDAIISAAARREVSAIEPAALDVLRLGAYQLLRTRVATHAAVDTSVSLAREVVGHRVSGFVNAVLRKISQKNASDWLDTLVTGDETTDLALEFAHPEWIVREFRKALNDEAEVVAALGADNDAPEVHLAARPGLISTRALADEAAGRRGHWSPYAVHLSGGAPKDLPAIRTGRAHVQDEGSQLMAVALTRAALIGSEDDRWLDLCAGPGGKASLLGAIAAEHGARVTAVEVSPHRAELVAKSTSGLPVTVVTADGREFESDELFDRVLVDAPCSGLGALRRRPEARWRRSESDVPALVELQRELLSAALRLVRPGGVVAYVTCSPAVAETTEVVSAVDGNVERLDIREALPDMPDLGPGPSVQLWPHRHDTDAMFGALLRRPIAG</sequence>
<dbReference type="SUPFAM" id="SSF53335">
    <property type="entry name" value="S-adenosyl-L-methionine-dependent methyltransferases"/>
    <property type="match status" value="1"/>
</dbReference>
<dbReference type="AlphaFoldDB" id="A0A543AQP8"/>
<name>A0A543AQP8_9ACTN</name>
<evidence type="ECO:0000256" key="2">
    <source>
        <dbReference type="ARBA" id="ARBA00022603"/>
    </source>
</evidence>
<dbReference type="PANTHER" id="PTHR22807">
    <property type="entry name" value="NOP2 YEAST -RELATED NOL1/NOP2/FMU SUN DOMAIN-CONTAINING"/>
    <property type="match status" value="1"/>
</dbReference>
<feature type="binding site" evidence="7">
    <location>
        <begin position="270"/>
        <end position="276"/>
    </location>
    <ligand>
        <name>S-adenosyl-L-methionine</name>
        <dbReference type="ChEBI" id="CHEBI:59789"/>
    </ligand>
</feature>
<dbReference type="PROSITE" id="PS01153">
    <property type="entry name" value="NOL1_NOP2_SUN"/>
    <property type="match status" value="1"/>
</dbReference>
<dbReference type="PANTHER" id="PTHR22807:SF53">
    <property type="entry name" value="RIBOSOMAL RNA SMALL SUBUNIT METHYLTRANSFERASE B-RELATED"/>
    <property type="match status" value="1"/>
</dbReference>
<feature type="active site" description="Nucleophile" evidence="7">
    <location>
        <position position="388"/>
    </location>
</feature>
<dbReference type="InterPro" id="IPR006027">
    <property type="entry name" value="NusB_RsmB_TIM44"/>
</dbReference>
<dbReference type="GO" id="GO:0006355">
    <property type="term" value="P:regulation of DNA-templated transcription"/>
    <property type="evidence" value="ECO:0007669"/>
    <property type="project" value="InterPro"/>
</dbReference>
<dbReference type="GO" id="GO:0001510">
    <property type="term" value="P:RNA methylation"/>
    <property type="evidence" value="ECO:0007669"/>
    <property type="project" value="InterPro"/>
</dbReference>
<dbReference type="RefSeq" id="WP_211347482.1">
    <property type="nucleotide sequence ID" value="NZ_VFOW01000001.1"/>
</dbReference>
<dbReference type="PRINTS" id="PR02008">
    <property type="entry name" value="RCMTFAMILY"/>
</dbReference>
<dbReference type="InterPro" id="IPR018314">
    <property type="entry name" value="RsmB/NOL1/NOP2-like_CS"/>
</dbReference>
<evidence type="ECO:0000259" key="8">
    <source>
        <dbReference type="PROSITE" id="PS51686"/>
    </source>
</evidence>
<dbReference type="InterPro" id="IPR049560">
    <property type="entry name" value="MeTrfase_RsmB-F_NOP2_cat"/>
</dbReference>
<dbReference type="InParanoid" id="A0A543AQP8"/>
<keyword evidence="5 7" id="KW-0694">RNA-binding</keyword>
<dbReference type="InterPro" id="IPR001678">
    <property type="entry name" value="MeTrfase_RsmB-F_NOP2_dom"/>
</dbReference>
<feature type="binding site" evidence="7">
    <location>
        <position position="335"/>
    </location>
    <ligand>
        <name>S-adenosyl-L-methionine</name>
        <dbReference type="ChEBI" id="CHEBI:59789"/>
    </ligand>
</feature>